<keyword evidence="3" id="KW-1185">Reference proteome</keyword>
<proteinExistence type="predicted"/>
<organism evidence="2 3">
    <name type="scientific">Glycine soja</name>
    <name type="common">Wild soybean</name>
    <dbReference type="NCBI Taxonomy" id="3848"/>
    <lineage>
        <taxon>Eukaryota</taxon>
        <taxon>Viridiplantae</taxon>
        <taxon>Streptophyta</taxon>
        <taxon>Embryophyta</taxon>
        <taxon>Tracheophyta</taxon>
        <taxon>Spermatophyta</taxon>
        <taxon>Magnoliopsida</taxon>
        <taxon>eudicotyledons</taxon>
        <taxon>Gunneridae</taxon>
        <taxon>Pentapetalae</taxon>
        <taxon>rosids</taxon>
        <taxon>fabids</taxon>
        <taxon>Fabales</taxon>
        <taxon>Fabaceae</taxon>
        <taxon>Papilionoideae</taxon>
        <taxon>50 kb inversion clade</taxon>
        <taxon>NPAAA clade</taxon>
        <taxon>indigoferoid/millettioid clade</taxon>
        <taxon>Phaseoleae</taxon>
        <taxon>Glycine</taxon>
        <taxon>Glycine subgen. Soja</taxon>
    </lineage>
</organism>
<evidence type="ECO:0000313" key="2">
    <source>
        <dbReference type="EMBL" id="RZC07131.1"/>
    </source>
</evidence>
<name>A0A445K8L2_GLYSO</name>
<dbReference type="AlphaFoldDB" id="A0A445K8L2"/>
<dbReference type="Proteomes" id="UP000289340">
    <property type="component" value="Chromosome 6"/>
</dbReference>
<protein>
    <submittedName>
        <fullName evidence="2">Protein LAZ1-like 1 isoform G</fullName>
    </submittedName>
</protein>
<evidence type="ECO:0000313" key="3">
    <source>
        <dbReference type="Proteomes" id="UP000289340"/>
    </source>
</evidence>
<sequence length="69" mass="7621">MLNAGLNSLLNFPSMVSASHCHRSLLVPIAAAIFVSVHGVFLLLKRQKEGKLYEIEGLVEWRPFTLSGI</sequence>
<gene>
    <name evidence="2" type="ORF">D0Y65_014486</name>
</gene>
<feature type="transmembrane region" description="Helical" evidence="1">
    <location>
        <begin position="25"/>
        <end position="44"/>
    </location>
</feature>
<keyword evidence="1" id="KW-0472">Membrane</keyword>
<keyword evidence="1" id="KW-1133">Transmembrane helix</keyword>
<dbReference type="EMBL" id="QZWG01000006">
    <property type="protein sequence ID" value="RZC07131.1"/>
    <property type="molecule type" value="Genomic_DNA"/>
</dbReference>
<reference evidence="2 3" key="1">
    <citation type="submission" date="2018-09" db="EMBL/GenBank/DDBJ databases">
        <title>A high-quality reference genome of wild soybean provides a powerful tool to mine soybean genomes.</title>
        <authorList>
            <person name="Xie M."/>
            <person name="Chung C.Y.L."/>
            <person name="Li M.-W."/>
            <person name="Wong F.-L."/>
            <person name="Chan T.-F."/>
            <person name="Lam H.-M."/>
        </authorList>
    </citation>
    <scope>NUCLEOTIDE SEQUENCE [LARGE SCALE GENOMIC DNA]</scope>
    <source>
        <strain evidence="3">cv. W05</strain>
        <tissue evidence="2">Hypocotyl of etiolated seedlings</tissue>
    </source>
</reference>
<comment type="caution">
    <text evidence="2">The sequence shown here is derived from an EMBL/GenBank/DDBJ whole genome shotgun (WGS) entry which is preliminary data.</text>
</comment>
<accession>A0A445K8L2</accession>
<evidence type="ECO:0000256" key="1">
    <source>
        <dbReference type="SAM" id="Phobius"/>
    </source>
</evidence>
<keyword evidence="1" id="KW-0812">Transmembrane</keyword>